<proteinExistence type="predicted"/>
<evidence type="ECO:0000313" key="2">
    <source>
        <dbReference type="Proteomes" id="UP000198857"/>
    </source>
</evidence>
<reference evidence="2" key="1">
    <citation type="submission" date="2016-10" db="EMBL/GenBank/DDBJ databases">
        <authorList>
            <person name="Varghese N."/>
            <person name="Submissions S."/>
        </authorList>
    </citation>
    <scope>NUCLEOTIDE SEQUENCE [LARGE SCALE GENOMIC DNA]</scope>
    <source>
        <strain evidence="2">DSM 44208</strain>
    </source>
</reference>
<name>A0A1I5T0W3_9ACTN</name>
<accession>A0A1I5T0W3</accession>
<dbReference type="AlphaFoldDB" id="A0A1I5T0W3"/>
<evidence type="ECO:0000313" key="1">
    <source>
        <dbReference type="EMBL" id="SFP76694.1"/>
    </source>
</evidence>
<dbReference type="EMBL" id="FOWQ01000008">
    <property type="protein sequence ID" value="SFP76694.1"/>
    <property type="molecule type" value="Genomic_DNA"/>
</dbReference>
<sequence>MYAAPVGRTNIDIDDDLVDRVMRRYGLRTKKDAVDFALRQVSAAPMTPREMHALRGSGWEGDLDAIRRGEAGEPVDR</sequence>
<dbReference type="InterPro" id="IPR019239">
    <property type="entry name" value="VapB_antitoxin"/>
</dbReference>
<protein>
    <submittedName>
        <fullName evidence="1">Transcription regulator of the Arc/MetJ class</fullName>
    </submittedName>
</protein>
<dbReference type="Proteomes" id="UP000198857">
    <property type="component" value="Unassembled WGS sequence"/>
</dbReference>
<dbReference type="Pfam" id="PF09957">
    <property type="entry name" value="VapB_antitoxin"/>
    <property type="match status" value="1"/>
</dbReference>
<dbReference type="OrthoDB" id="4563074at2"/>
<gene>
    <name evidence="1" type="ORF">SAMN05660464_4169</name>
</gene>
<dbReference type="STRING" id="1523247.SAMN05660464_4169"/>
<organism evidence="1 2">
    <name type="scientific">Geodermatophilus dictyosporus</name>
    <dbReference type="NCBI Taxonomy" id="1523247"/>
    <lineage>
        <taxon>Bacteria</taxon>
        <taxon>Bacillati</taxon>
        <taxon>Actinomycetota</taxon>
        <taxon>Actinomycetes</taxon>
        <taxon>Geodermatophilales</taxon>
        <taxon>Geodermatophilaceae</taxon>
        <taxon>Geodermatophilus</taxon>
    </lineage>
</organism>
<keyword evidence="2" id="KW-1185">Reference proteome</keyword>